<feature type="compositionally biased region" description="Polar residues" evidence="1">
    <location>
        <begin position="153"/>
        <end position="163"/>
    </location>
</feature>
<evidence type="ECO:0000313" key="5">
    <source>
        <dbReference type="Proteomes" id="UP000239698"/>
    </source>
</evidence>
<dbReference type="EMBL" id="PSUL01000010">
    <property type="protein sequence ID" value="PPF14557.1"/>
    <property type="molecule type" value="Genomic_DNA"/>
</dbReference>
<evidence type="ECO:0000313" key="4">
    <source>
        <dbReference type="Proteomes" id="UP000237881"/>
    </source>
</evidence>
<dbReference type="AlphaFoldDB" id="A0ABD6WAB5"/>
<evidence type="ECO:0000313" key="3">
    <source>
        <dbReference type="EMBL" id="PPH77795.1"/>
    </source>
</evidence>
<accession>A0ABD6WAB5</accession>
<dbReference type="Proteomes" id="UP000237881">
    <property type="component" value="Unassembled WGS sequence"/>
</dbReference>
<feature type="region of interest" description="Disordered" evidence="1">
    <location>
        <begin position="145"/>
        <end position="168"/>
    </location>
</feature>
<reference evidence="4 5" key="1">
    <citation type="submission" date="2018-02" db="EMBL/GenBank/DDBJ databases">
        <title>Bacteriophage NCPPB3778 and a type I-E CRISPR drive the evolution of the US Biological Select Agent, Rathayibacter toxicus.</title>
        <authorList>
            <person name="Davis E.W.II."/>
            <person name="Tabima J.F."/>
            <person name="Weisberg A.J."/>
            <person name="Lopes L.D."/>
            <person name="Wiseman M.S."/>
            <person name="Wiseman M.S."/>
            <person name="Pupko T."/>
            <person name="Belcher M.S."/>
            <person name="Sechler A.J."/>
            <person name="Tancos M.A."/>
            <person name="Schroeder B.K."/>
            <person name="Murray T.D."/>
            <person name="Luster D.G."/>
            <person name="Schneider W.L."/>
            <person name="Rogers E."/>
            <person name="Andreote F.D."/>
            <person name="Grunwald N.J."/>
            <person name="Putnam M.L."/>
            <person name="Chang J.H."/>
        </authorList>
    </citation>
    <scope>NUCLEOTIDE SEQUENCE [LARGE SCALE GENOMIC DNA]</scope>
    <source>
        <strain evidence="3 5">AY1D6</strain>
        <strain evidence="2 4">AY1I9</strain>
    </source>
</reference>
<name>A0ABD6WAB5_RATRA</name>
<gene>
    <name evidence="2" type="ORF">C5C04_06260</name>
    <name evidence="3" type="ORF">C5C40_06290</name>
</gene>
<evidence type="ECO:0000256" key="1">
    <source>
        <dbReference type="SAM" id="MobiDB-lite"/>
    </source>
</evidence>
<dbReference type="Proteomes" id="UP000239698">
    <property type="component" value="Unassembled WGS sequence"/>
</dbReference>
<sequence>MNDRIPRTIRIDDGWSIPAADGVHRRTLVEGTAWSVPVIAMSFATPAAAASGTPTLKFTKSSYSGKACGTITGVQVKRTTDGTTADSGKTITVTLKDGYTFRGGTTTYSGTTNAEGLISLPDIAVPAKGGNSSFSASSESLSTSAPVAAATETPGTPFSNGTRVTGLPSGVKATQITRENAGGSLYIYVRGDDGLIYRSINSAALTAVTKKTSDDGSDTTALAGSLYASAQGEQFAYISTAGVPYNQASALTGLPKGVKAAQITRENAGDNLYIYVLGDDGLIYRSKNSSALTAVTSVKAKKGSLYASASGQQFAYVSEDGVPYNQASAMNGLPKGVKATRITRENTDTLYIYVQGDDGIIYRSINSSDLTAVTKAKADDGSDTTALDGSLYASSGGEQFAYVTKAGVPYNQTTALTGLPRGVKAKQITRENAGSLYIYVLADDGIVYRSVNSGALTAQTSGGALEGSLYASAKGEQYAWIGPAC</sequence>
<protein>
    <submittedName>
        <fullName evidence="2">Uncharacterized protein</fullName>
    </submittedName>
</protein>
<evidence type="ECO:0000313" key="2">
    <source>
        <dbReference type="EMBL" id="PPF14557.1"/>
    </source>
</evidence>
<dbReference type="EMBL" id="PSVT01000009">
    <property type="protein sequence ID" value="PPH77795.1"/>
    <property type="molecule type" value="Genomic_DNA"/>
</dbReference>
<keyword evidence="5" id="KW-1185">Reference proteome</keyword>
<organism evidence="2 4">
    <name type="scientific">Rathayibacter rathayi</name>
    <name type="common">Corynebacterium rathayi</name>
    <dbReference type="NCBI Taxonomy" id="33887"/>
    <lineage>
        <taxon>Bacteria</taxon>
        <taxon>Bacillati</taxon>
        <taxon>Actinomycetota</taxon>
        <taxon>Actinomycetes</taxon>
        <taxon>Micrococcales</taxon>
        <taxon>Microbacteriaceae</taxon>
        <taxon>Rathayibacter</taxon>
    </lineage>
</organism>
<comment type="caution">
    <text evidence="2">The sequence shown here is derived from an EMBL/GenBank/DDBJ whole genome shotgun (WGS) entry which is preliminary data.</text>
</comment>
<proteinExistence type="predicted"/>
<dbReference type="RefSeq" id="WP_104248876.1">
    <property type="nucleotide sequence ID" value="NZ_PSUD01000011.1"/>
</dbReference>